<feature type="compositionally biased region" description="Pro residues" evidence="1">
    <location>
        <begin position="398"/>
        <end position="408"/>
    </location>
</feature>
<feature type="compositionally biased region" description="Pro residues" evidence="1">
    <location>
        <begin position="559"/>
        <end position="571"/>
    </location>
</feature>
<feature type="compositionally biased region" description="Pro residues" evidence="1">
    <location>
        <begin position="189"/>
        <end position="204"/>
    </location>
</feature>
<comment type="caution">
    <text evidence="2">The sequence shown here is derived from an EMBL/GenBank/DDBJ whole genome shotgun (WGS) entry which is preliminary data.</text>
</comment>
<reference evidence="3" key="2">
    <citation type="journal article" date="2021" name="Sci. Data">
        <title>Chromosome-scale genome sequencing, assembly and annotation of six genomes from subfamily Leishmaniinae.</title>
        <authorList>
            <person name="Almutairi H."/>
            <person name="Urbaniak M.D."/>
            <person name="Bates M.D."/>
            <person name="Jariyapan N."/>
            <person name="Kwakye-Nuako G."/>
            <person name="Thomaz Soccol V."/>
            <person name="Al-Salem W.S."/>
            <person name="Dillon R.J."/>
            <person name="Bates P.A."/>
            <person name="Gatherer D."/>
        </authorList>
    </citation>
    <scope>NUCLEOTIDE SEQUENCE [LARGE SCALE GENOMIC DNA]</scope>
</reference>
<name>A0A836H5T1_9TRYP</name>
<accession>A0A836H5T1</accession>
<feature type="compositionally biased region" description="Low complexity" evidence="1">
    <location>
        <begin position="227"/>
        <end position="241"/>
    </location>
</feature>
<proteinExistence type="predicted"/>
<evidence type="ECO:0000313" key="2">
    <source>
        <dbReference type="EMBL" id="KAG5475608.1"/>
    </source>
</evidence>
<dbReference type="KEGG" id="loi:92360113"/>
<sequence>MSVRAVGWLQSKLGLDIGGRSSGDGDSGNLGGGGLAGFATTQNRSYSTDPVAAVNGDSVPSLGGGEQAGGGAGTFSGLASGWESKLGQVWKQASDKATQYWSTSMRGIASNDPFGLGPVGSQDGIKDNGTTDDNPELDENGLPVTRNWYYYDAQLGRWTVSRDAPDSVQREYYEKLEEAERERMGPKKVGPPPPPVITRGPPPLLGAAGRGHCGSGPQYAVPDYFGTASATPAAPQQEAQAYGGTASQHAQSAASMGPLPPPTMSTNPGAYYPSSQPTAGATTSATMQTALSGQSLSAHSQATSPLPPPPQPHVPAVSAISAPTCPTVGSAYAAASASPASSLHAPSFAPPSDMTAWEATKTAKAASPPPRPTQASPASSNLPSQQHFYGLSGHNGMPPFPPALAPPAPKHHPSVADNNSVGVPSPSSAHASASAPASYASAAPGAYPYGRGSASDDVGVQDSATAIVSSRVPTAPQTSFGVNTAVQWQQSQAPASNPYAFPAPATATAQTFGAAPVAQVQHQPSMAEANGYGAYSSAASLETFPATGTAATGPSAIGLPPPPSFKPFSPS</sequence>
<gene>
    <name evidence="2" type="ORF">LSCM4_04190</name>
</gene>
<feature type="compositionally biased region" description="Polar residues" evidence="1">
    <location>
        <begin position="264"/>
        <end position="304"/>
    </location>
</feature>
<reference evidence="3" key="1">
    <citation type="journal article" date="2021" name="Microbiol. Resour. Announc.">
        <title>LGAAP: Leishmaniinae Genome Assembly and Annotation Pipeline.</title>
        <authorList>
            <person name="Almutairi H."/>
            <person name="Urbaniak M.D."/>
            <person name="Bates M.D."/>
            <person name="Jariyapan N."/>
            <person name="Kwakye-Nuako G."/>
            <person name="Thomaz-Soccol V."/>
            <person name="Al-Salem W.S."/>
            <person name="Dillon R.J."/>
            <person name="Bates P.A."/>
            <person name="Gatherer D."/>
        </authorList>
    </citation>
    <scope>NUCLEOTIDE SEQUENCE [LARGE SCALE GENOMIC DNA]</scope>
</reference>
<dbReference type="AlphaFoldDB" id="A0A836H5T1"/>
<organism evidence="2 3">
    <name type="scientific">Leishmania orientalis</name>
    <dbReference type="NCBI Taxonomy" id="2249476"/>
    <lineage>
        <taxon>Eukaryota</taxon>
        <taxon>Discoba</taxon>
        <taxon>Euglenozoa</taxon>
        <taxon>Kinetoplastea</taxon>
        <taxon>Metakinetoplastina</taxon>
        <taxon>Trypanosomatida</taxon>
        <taxon>Trypanosomatidae</taxon>
        <taxon>Leishmaniinae</taxon>
        <taxon>Leishmania</taxon>
    </lineage>
</organism>
<feature type="compositionally biased region" description="Polar residues" evidence="1">
    <location>
        <begin position="374"/>
        <end position="387"/>
    </location>
</feature>
<feature type="compositionally biased region" description="Low complexity" evidence="1">
    <location>
        <begin position="330"/>
        <end position="352"/>
    </location>
</feature>
<feature type="region of interest" description="Disordered" evidence="1">
    <location>
        <begin position="119"/>
        <end position="140"/>
    </location>
</feature>
<feature type="region of interest" description="Disordered" evidence="1">
    <location>
        <begin position="546"/>
        <end position="571"/>
    </location>
</feature>
<dbReference type="GeneID" id="92360113"/>
<evidence type="ECO:0000313" key="3">
    <source>
        <dbReference type="Proteomes" id="UP000674143"/>
    </source>
</evidence>
<protein>
    <submittedName>
        <fullName evidence="2">Uncharacterized protein</fullName>
    </submittedName>
</protein>
<feature type="region of interest" description="Disordered" evidence="1">
    <location>
        <begin position="177"/>
        <end position="433"/>
    </location>
</feature>
<evidence type="ECO:0000256" key="1">
    <source>
        <dbReference type="SAM" id="MobiDB-lite"/>
    </source>
</evidence>
<dbReference type="Proteomes" id="UP000674143">
    <property type="component" value="Unassembled WGS sequence"/>
</dbReference>
<feature type="compositionally biased region" description="Polar residues" evidence="1">
    <location>
        <begin position="245"/>
        <end position="254"/>
    </location>
</feature>
<keyword evidence="3" id="KW-1185">Reference proteome</keyword>
<feature type="compositionally biased region" description="Low complexity" evidence="1">
    <location>
        <begin position="424"/>
        <end position="433"/>
    </location>
</feature>
<dbReference type="RefSeq" id="XP_067062116.1">
    <property type="nucleotide sequence ID" value="XM_067206179.1"/>
</dbReference>
<dbReference type="EMBL" id="JAFHLR010000027">
    <property type="protein sequence ID" value="KAG5475608.1"/>
    <property type="molecule type" value="Genomic_DNA"/>
</dbReference>